<name>A0ABM1SXU2_LIMPO</name>
<dbReference type="Proteomes" id="UP000694941">
    <property type="component" value="Unplaced"/>
</dbReference>
<feature type="signal peptide" evidence="1">
    <location>
        <begin position="1"/>
        <end position="18"/>
    </location>
</feature>
<feature type="chain" id="PRO_5045023200" evidence="1">
    <location>
        <begin position="19"/>
        <end position="777"/>
    </location>
</feature>
<dbReference type="PROSITE" id="PS51257">
    <property type="entry name" value="PROKAR_LIPOPROTEIN"/>
    <property type="match status" value="1"/>
</dbReference>
<dbReference type="RefSeq" id="XP_022248448.1">
    <property type="nucleotide sequence ID" value="XM_022392740.1"/>
</dbReference>
<evidence type="ECO:0000313" key="4">
    <source>
        <dbReference type="RefSeq" id="XP_022248448.1"/>
    </source>
</evidence>
<evidence type="ECO:0000313" key="2">
    <source>
        <dbReference type="Proteomes" id="UP000694941"/>
    </source>
</evidence>
<keyword evidence="2" id="KW-1185">Reference proteome</keyword>
<gene>
    <name evidence="3 4" type="primary">LOC106464928</name>
</gene>
<organism evidence="2 4">
    <name type="scientific">Limulus polyphemus</name>
    <name type="common">Atlantic horseshoe crab</name>
    <dbReference type="NCBI Taxonomy" id="6850"/>
    <lineage>
        <taxon>Eukaryota</taxon>
        <taxon>Metazoa</taxon>
        <taxon>Ecdysozoa</taxon>
        <taxon>Arthropoda</taxon>
        <taxon>Chelicerata</taxon>
        <taxon>Merostomata</taxon>
        <taxon>Xiphosura</taxon>
        <taxon>Limulidae</taxon>
        <taxon>Limulus</taxon>
    </lineage>
</organism>
<protein>
    <submittedName>
        <fullName evidence="3 4">Uncharacterized protein LOC106464928</fullName>
    </submittedName>
</protein>
<reference evidence="3 4" key="1">
    <citation type="submission" date="2025-05" db="UniProtKB">
        <authorList>
            <consortium name="RefSeq"/>
        </authorList>
    </citation>
    <scope>IDENTIFICATION</scope>
    <source>
        <tissue evidence="3 4">Muscle</tissue>
    </source>
</reference>
<evidence type="ECO:0000313" key="3">
    <source>
        <dbReference type="RefSeq" id="XP_022248447.1"/>
    </source>
</evidence>
<evidence type="ECO:0000256" key="1">
    <source>
        <dbReference type="SAM" id="SignalP"/>
    </source>
</evidence>
<accession>A0ABM1SXU2</accession>
<dbReference type="RefSeq" id="XP_022248447.1">
    <property type="nucleotide sequence ID" value="XM_022392739.1"/>
</dbReference>
<dbReference type="GeneID" id="106464928"/>
<proteinExistence type="predicted"/>
<keyword evidence="1" id="KW-0732">Signal</keyword>
<sequence>MKLFFLFFASAIFASTSCEIMLSVNDFKEFVQHNCYNMTRDNRLQPSGQEIPLANSMDNFISIVERLELNNTDWSAEDTAKMLLKRFAIDGLVQKGANLRQDEFYQRKTEIVNEFFKGVTLRSEKFPEDHLTENEKCSLYYMLSYTINDTLREGIDRPNNTYRSYAQKPSSLVQQVDVATKPREQGVVSIKGVENHAISLGRVLIGIAASGLTVGRIFQDEEKLRDILWNPVVALTLAETLVLAQFREDESNPTTYNDIPGGKWNSTICTTEYQLEKQLHWASYSLLRGAVDGLIIGSLLKDRSDLRSGLKLSQLLRSYYSYTGLPSANEYNFCKRGDVLGTLTITLKEEAEKYALIFSNLKNMVMNEEEISKKVSKSLSIFDSKKSYIIESGNDGECQKSSLITQKASKCETPHDVFVIMDTRAIGESLKGQQRIISSLANSMDMRYYGDSMSVFAYGTQNGELYSIAYNTTSQGCATCYPSWIHPSNSFPRDNEVELFKGLNKTLAKFEFEKRLAPGAPGKVVVYFNSQGINVDNSRLTDELGILKGNHRDVPIIAFGDKQQLDVVVWNKEKDIFDLPLNELNPEFMKDIWERLCTVPATLQYDKCWELTNSRESSNKYIGYVTPNHIQYWAMYPEYFLKSRNIQFTFKSTRTVTDRVKVCFSRGTRTPEMEEQNCKETSKNDKEISFWMSNPCKGYSVWNCPPFYFSIQGLRDEEQTTQFGINCAGIKCFVPRTPDQIEFTVEHDGVRCNGASKLISSLTVIITLLAFALSRSN</sequence>